<evidence type="ECO:0000313" key="2">
    <source>
        <dbReference type="EMBL" id="TWT75556.1"/>
    </source>
</evidence>
<feature type="signal peptide" evidence="1">
    <location>
        <begin position="1"/>
        <end position="25"/>
    </location>
</feature>
<organism evidence="2 3">
    <name type="scientific">Posidoniimonas polymericola</name>
    <dbReference type="NCBI Taxonomy" id="2528002"/>
    <lineage>
        <taxon>Bacteria</taxon>
        <taxon>Pseudomonadati</taxon>
        <taxon>Planctomycetota</taxon>
        <taxon>Planctomycetia</taxon>
        <taxon>Pirellulales</taxon>
        <taxon>Lacipirellulaceae</taxon>
        <taxon>Posidoniimonas</taxon>
    </lineage>
</organism>
<gene>
    <name evidence="2" type="ORF">Pla123a_30660</name>
</gene>
<dbReference type="AlphaFoldDB" id="A0A5C5YL04"/>
<accession>A0A5C5YL04</accession>
<sequence length="212" mass="22320" precursor="true">MQPVESRIVMIVAIVVCLLAPEANSATVTDLVGDKDGFGVPGAPATPADGVLWRDDLGGIFFTDYRDADDLADAPFTDIWQAPGSVSYSHSYALGGMQALQATLQLQIAGIADVDGPYQVSVNSIVIGQIDANAAANAFQEVKLYSFNIPVALINGSDAIEVSASQGDGNIFNFSELIVRTVPEPTALALSALVLGSYGVATRRRIEFRRSA</sequence>
<comment type="caution">
    <text evidence="2">The sequence shown here is derived from an EMBL/GenBank/DDBJ whole genome shotgun (WGS) entry which is preliminary data.</text>
</comment>
<dbReference type="EMBL" id="SJPO01000007">
    <property type="protein sequence ID" value="TWT75556.1"/>
    <property type="molecule type" value="Genomic_DNA"/>
</dbReference>
<keyword evidence="3" id="KW-1185">Reference proteome</keyword>
<evidence type="ECO:0008006" key="4">
    <source>
        <dbReference type="Google" id="ProtNLM"/>
    </source>
</evidence>
<evidence type="ECO:0000313" key="3">
    <source>
        <dbReference type="Proteomes" id="UP000318478"/>
    </source>
</evidence>
<evidence type="ECO:0000256" key="1">
    <source>
        <dbReference type="SAM" id="SignalP"/>
    </source>
</evidence>
<protein>
    <recommendedName>
        <fullName evidence="4">PEP-CTERM protein-sorting domain-containing protein</fullName>
    </recommendedName>
</protein>
<dbReference type="Proteomes" id="UP000318478">
    <property type="component" value="Unassembled WGS sequence"/>
</dbReference>
<feature type="chain" id="PRO_5023146937" description="PEP-CTERM protein-sorting domain-containing protein" evidence="1">
    <location>
        <begin position="26"/>
        <end position="212"/>
    </location>
</feature>
<reference evidence="2 3" key="1">
    <citation type="submission" date="2019-02" db="EMBL/GenBank/DDBJ databases">
        <title>Deep-cultivation of Planctomycetes and their phenomic and genomic characterization uncovers novel biology.</title>
        <authorList>
            <person name="Wiegand S."/>
            <person name="Jogler M."/>
            <person name="Boedeker C."/>
            <person name="Pinto D."/>
            <person name="Vollmers J."/>
            <person name="Rivas-Marin E."/>
            <person name="Kohn T."/>
            <person name="Peeters S.H."/>
            <person name="Heuer A."/>
            <person name="Rast P."/>
            <person name="Oberbeckmann S."/>
            <person name="Bunk B."/>
            <person name="Jeske O."/>
            <person name="Meyerdierks A."/>
            <person name="Storesund J.E."/>
            <person name="Kallscheuer N."/>
            <person name="Luecker S."/>
            <person name="Lage O.M."/>
            <person name="Pohl T."/>
            <person name="Merkel B.J."/>
            <person name="Hornburger P."/>
            <person name="Mueller R.-W."/>
            <person name="Bruemmer F."/>
            <person name="Labrenz M."/>
            <person name="Spormann A.M."/>
            <person name="Op Den Camp H."/>
            <person name="Overmann J."/>
            <person name="Amann R."/>
            <person name="Jetten M.S.M."/>
            <person name="Mascher T."/>
            <person name="Medema M.H."/>
            <person name="Devos D.P."/>
            <person name="Kaster A.-K."/>
            <person name="Ovreas L."/>
            <person name="Rohde M."/>
            <person name="Galperin M.Y."/>
            <person name="Jogler C."/>
        </authorList>
    </citation>
    <scope>NUCLEOTIDE SEQUENCE [LARGE SCALE GENOMIC DNA]</scope>
    <source>
        <strain evidence="2 3">Pla123a</strain>
    </source>
</reference>
<name>A0A5C5YL04_9BACT</name>
<proteinExistence type="predicted"/>
<keyword evidence="1" id="KW-0732">Signal</keyword>